<organism evidence="2 3">
    <name type="scientific">Teichococcus aestuarii</name>
    <dbReference type="NCBI Taxonomy" id="568898"/>
    <lineage>
        <taxon>Bacteria</taxon>
        <taxon>Pseudomonadati</taxon>
        <taxon>Pseudomonadota</taxon>
        <taxon>Alphaproteobacteria</taxon>
        <taxon>Acetobacterales</taxon>
        <taxon>Roseomonadaceae</taxon>
        <taxon>Roseomonas</taxon>
    </lineage>
</organism>
<keyword evidence="1" id="KW-1133">Transmembrane helix</keyword>
<dbReference type="OrthoDB" id="9792681at2"/>
<dbReference type="RefSeq" id="WP_109517215.1">
    <property type="nucleotide sequence ID" value="NZ_PDOA01000007.1"/>
</dbReference>
<dbReference type="PANTHER" id="PTHR31446:SF39">
    <property type="entry name" value="ACID PHOSPHATASE_VANADIUM-DEPENDENT HALOPEROXIDASE-RELATED PROTEIN"/>
    <property type="match status" value="1"/>
</dbReference>
<sequence>MDLTYPLAPLLGYLAAGSLKFAINTLRDRKAAWRGIGLGGAVSTHTTIVWTTCWLLGFRDGFGQPAFSVALTLAVIVMIDAMDLRQKIGAQALALKAAFPERPDVAALRGRLGHKPQEVLGGVALGALCAAMLNLL</sequence>
<dbReference type="EMBL" id="PDOA01000007">
    <property type="protein sequence ID" value="PWC28393.1"/>
    <property type="molecule type" value="Genomic_DNA"/>
</dbReference>
<dbReference type="InterPro" id="IPR003832">
    <property type="entry name" value="DUF212"/>
</dbReference>
<accession>A0A2U1V3D9</accession>
<dbReference type="PANTHER" id="PTHR31446">
    <property type="entry name" value="ACID PHOSPHATASE/VANADIUM-DEPENDENT HALOPEROXIDASE-RELATED PROTEIN"/>
    <property type="match status" value="1"/>
</dbReference>
<proteinExistence type="predicted"/>
<keyword evidence="3" id="KW-1185">Reference proteome</keyword>
<protein>
    <submittedName>
        <fullName evidence="2">Acid phosphatase</fullName>
    </submittedName>
</protein>
<keyword evidence="1" id="KW-0812">Transmembrane</keyword>
<dbReference type="Proteomes" id="UP000245048">
    <property type="component" value="Unassembled WGS sequence"/>
</dbReference>
<evidence type="ECO:0000313" key="3">
    <source>
        <dbReference type="Proteomes" id="UP000245048"/>
    </source>
</evidence>
<gene>
    <name evidence="2" type="ORF">CR165_11875</name>
</gene>
<feature type="transmembrane region" description="Helical" evidence="1">
    <location>
        <begin position="63"/>
        <end position="82"/>
    </location>
</feature>
<feature type="transmembrane region" description="Helical" evidence="1">
    <location>
        <begin position="6"/>
        <end position="23"/>
    </location>
</feature>
<reference evidence="3" key="1">
    <citation type="submission" date="2017-10" db="EMBL/GenBank/DDBJ databases">
        <authorList>
            <person name="Toshchakov S.V."/>
            <person name="Goeva M.A."/>
        </authorList>
    </citation>
    <scope>NUCLEOTIDE SEQUENCE [LARGE SCALE GENOMIC DNA]</scope>
    <source>
        <strain evidence="3">JR1/69-1-13</strain>
    </source>
</reference>
<comment type="caution">
    <text evidence="2">The sequence shown here is derived from an EMBL/GenBank/DDBJ whole genome shotgun (WGS) entry which is preliminary data.</text>
</comment>
<evidence type="ECO:0000256" key="1">
    <source>
        <dbReference type="SAM" id="Phobius"/>
    </source>
</evidence>
<keyword evidence="1" id="KW-0472">Membrane</keyword>
<dbReference type="AlphaFoldDB" id="A0A2U1V3D9"/>
<evidence type="ECO:0000313" key="2">
    <source>
        <dbReference type="EMBL" id="PWC28393.1"/>
    </source>
</evidence>
<dbReference type="Pfam" id="PF02681">
    <property type="entry name" value="DUF212"/>
    <property type="match status" value="1"/>
</dbReference>
<name>A0A2U1V3D9_9PROT</name>
<feature type="transmembrane region" description="Helical" evidence="1">
    <location>
        <begin position="35"/>
        <end position="57"/>
    </location>
</feature>